<feature type="compositionally biased region" description="Polar residues" evidence="2">
    <location>
        <begin position="735"/>
        <end position="745"/>
    </location>
</feature>
<evidence type="ECO:0000256" key="1">
    <source>
        <dbReference type="SAM" id="Coils"/>
    </source>
</evidence>
<feature type="region of interest" description="Disordered" evidence="2">
    <location>
        <begin position="690"/>
        <end position="850"/>
    </location>
</feature>
<evidence type="ECO:0000256" key="2">
    <source>
        <dbReference type="SAM" id="MobiDB-lite"/>
    </source>
</evidence>
<organism evidence="3">
    <name type="scientific">Chromera velia CCMP2878</name>
    <dbReference type="NCBI Taxonomy" id="1169474"/>
    <lineage>
        <taxon>Eukaryota</taxon>
        <taxon>Sar</taxon>
        <taxon>Alveolata</taxon>
        <taxon>Colpodellida</taxon>
        <taxon>Chromeraceae</taxon>
        <taxon>Chromera</taxon>
    </lineage>
</organism>
<feature type="compositionally biased region" description="Basic and acidic residues" evidence="2">
    <location>
        <begin position="568"/>
        <end position="606"/>
    </location>
</feature>
<feature type="region of interest" description="Disordered" evidence="2">
    <location>
        <begin position="1"/>
        <end position="20"/>
    </location>
</feature>
<feature type="compositionally biased region" description="Low complexity" evidence="2">
    <location>
        <begin position="716"/>
        <end position="725"/>
    </location>
</feature>
<reference evidence="3" key="1">
    <citation type="submission" date="2014-11" db="EMBL/GenBank/DDBJ databases">
        <authorList>
            <person name="Otto D Thomas"/>
            <person name="Naeem Raeece"/>
        </authorList>
    </citation>
    <scope>NUCLEOTIDE SEQUENCE</scope>
</reference>
<name>A0A0G4HFD6_9ALVE</name>
<feature type="compositionally biased region" description="Basic residues" evidence="2">
    <location>
        <begin position="826"/>
        <end position="836"/>
    </location>
</feature>
<feature type="compositionally biased region" description="Basic and acidic residues" evidence="2">
    <location>
        <begin position="778"/>
        <end position="808"/>
    </location>
</feature>
<accession>A0A0G4HFD6</accession>
<feature type="compositionally biased region" description="Basic and acidic residues" evidence="2">
    <location>
        <begin position="456"/>
        <end position="477"/>
    </location>
</feature>
<feature type="compositionally biased region" description="Polar residues" evidence="2">
    <location>
        <begin position="54"/>
        <end position="69"/>
    </location>
</feature>
<dbReference type="PANTHER" id="PTHR23159">
    <property type="entry name" value="CENTROSOMAL PROTEIN 2"/>
    <property type="match status" value="1"/>
</dbReference>
<feature type="compositionally biased region" description="Low complexity" evidence="2">
    <location>
        <begin position="746"/>
        <end position="763"/>
    </location>
</feature>
<feature type="compositionally biased region" description="Gly residues" evidence="2">
    <location>
        <begin position="74"/>
        <end position="83"/>
    </location>
</feature>
<feature type="region of interest" description="Disordered" evidence="2">
    <location>
        <begin position="551"/>
        <end position="634"/>
    </location>
</feature>
<feature type="coiled-coil region" evidence="1">
    <location>
        <begin position="287"/>
        <end position="314"/>
    </location>
</feature>
<protein>
    <submittedName>
        <fullName evidence="3">Uncharacterized protein</fullName>
    </submittedName>
</protein>
<dbReference type="EMBL" id="CDMZ01002525">
    <property type="protein sequence ID" value="CEM42772.1"/>
    <property type="molecule type" value="Genomic_DNA"/>
</dbReference>
<feature type="region of interest" description="Disordered" evidence="2">
    <location>
        <begin position="111"/>
        <end position="250"/>
    </location>
</feature>
<feature type="compositionally biased region" description="Basic and acidic residues" evidence="2">
    <location>
        <begin position="616"/>
        <end position="634"/>
    </location>
</feature>
<feature type="region of interest" description="Disordered" evidence="2">
    <location>
        <begin position="29"/>
        <end position="91"/>
    </location>
</feature>
<evidence type="ECO:0000313" key="3">
    <source>
        <dbReference type="EMBL" id="CEM42772.1"/>
    </source>
</evidence>
<sequence length="850" mass="93286">MSGGAYSVLQEAAKETSLSSKFKGMRNWSLPELHGAKQQPQANSSAHARGPSSHVRSSLPTAQPFMTNMSRGQGRTGGSPGREGGQEKEKGIPLLVDALRDVPDPREMAAHDRLRSTWGGGGGFWKGHGDERNMREPVSMRVRALEENKSDGSARGARQAEVAKWLNQGDNVYRPNDYALHSRKRENHSNATAQYSARLHHPASSGSPLKSPGRPRKQRSAPNGNTPKWERTGGGYKGPVYSSNEDDKEDLKAALDASRKEVHTVMRILEQERRMRPTGTPPVDAVVAELSSDVERWKEEARAIKSELDTVKVELLKTQQQSSKGKFSTRSIQSLSSFFSLSPVLFLSACVCMPSLMQLEQVREQLLRDNEKSIETVSCLCPLSQCTQLREALGESADSLGFEVLQGAAAAETQARKRAEDAEDRLMRVQLDTERQIQHLETRVRSLEDREAKLKRREQMMEEREHNHQMAEQKRAEEEEEEERAKSTVFGGVIPPPEEQLHAQAQPGETSNVEKEAMVALLADLEKEKDKNLRLQNDIESLKFEKEKLQKEKKNLNQKVKTLQSENEGLKKSLDSLQKEKESAQADKDAIQKENEELKAKADDSPKPPLLIPSLSREHNNAADSAEKDLEMEEMKRKIASLEEENKALVEKNKKWAGEFKKLSGTTSKMLSMVRGGGMPMAAGAGAVAASAPLGNNGPPPDSNANGGEDAPSPSPVAAEAASPSRRQRTPPTKPNDQSTTGPNDSSASAAAPASPARLPKSASRLDETPSASKKGRKKDDKPPSSERAKDSREKASKETDDSPKKETPPAPSPAAVGGGGDRSARSKPRKATRQAKSREALQSFLQEDR</sequence>
<proteinExistence type="predicted"/>
<dbReference type="PANTHER" id="PTHR23159:SF31">
    <property type="entry name" value="CENTROSOME-ASSOCIATED PROTEIN CEP250 ISOFORM X1"/>
    <property type="match status" value="1"/>
</dbReference>
<keyword evidence="1" id="KW-0175">Coiled coil</keyword>
<dbReference type="AlphaFoldDB" id="A0A0G4HFD6"/>
<gene>
    <name evidence="3" type="ORF">Cvel_1004</name>
</gene>
<dbReference type="VEuPathDB" id="CryptoDB:Cvel_1004"/>
<feature type="compositionally biased region" description="Basic and acidic residues" evidence="2">
    <location>
        <begin position="143"/>
        <end position="152"/>
    </location>
</feature>
<feature type="region of interest" description="Disordered" evidence="2">
    <location>
        <begin position="456"/>
        <end position="514"/>
    </location>
</feature>